<accession>A0A9P6JUE1</accession>
<sequence>MIPARKLFFIGLNGVRALSLISLILVFSSTILVMVTNIKAVNAFAAHKGAEDNSTMVDCDYIEGSTVPNQPAGVFWAVVASLLIIVQTVALFLSECSWPMAFFDRFFPVLGSNFGLGALGIFQALISTQILSHHVDDFALVSAFFLFALGCINMLLGLIFRESAKSRRSIRAWREEAKGILPTSNDKRPVFVNSGPMVSNMFGGNQEKSPSLTYTGPQITVLRQDTTASAAHSWRTMDSTEKVGYGFGRQGEKAAGLRGFMIAKPEETLPRYASSPSHSRAPSVAGTESETYSPKPKTKQLLLARSATSASSTSSFYSRDAAPKEVPPPMPEYRHDFNSRYQVGEDEDDDRSVSETESGRGTPAPAFKSSRTVL</sequence>
<protein>
    <recommendedName>
        <fullName evidence="3">DUF7598 domain-containing protein</fullName>
    </recommendedName>
</protein>
<dbReference type="Proteomes" id="UP000807306">
    <property type="component" value="Unassembled WGS sequence"/>
</dbReference>
<keyword evidence="2" id="KW-0812">Transmembrane</keyword>
<dbReference type="Pfam" id="PF24535">
    <property type="entry name" value="DUF7598"/>
    <property type="match status" value="1"/>
</dbReference>
<proteinExistence type="predicted"/>
<keyword evidence="5" id="KW-1185">Reference proteome</keyword>
<evidence type="ECO:0000256" key="1">
    <source>
        <dbReference type="SAM" id="MobiDB-lite"/>
    </source>
</evidence>
<feature type="compositionally biased region" description="Polar residues" evidence="1">
    <location>
        <begin position="274"/>
        <end position="292"/>
    </location>
</feature>
<feature type="transmembrane region" description="Helical" evidence="2">
    <location>
        <begin position="7"/>
        <end position="35"/>
    </location>
</feature>
<feature type="region of interest" description="Disordered" evidence="1">
    <location>
        <begin position="268"/>
        <end position="374"/>
    </location>
</feature>
<dbReference type="InterPro" id="IPR056019">
    <property type="entry name" value="DUF7598"/>
</dbReference>
<dbReference type="OrthoDB" id="5327148at2759"/>
<gene>
    <name evidence="4" type="ORF">CPB83DRAFT_873806</name>
</gene>
<feature type="compositionally biased region" description="Low complexity" evidence="1">
    <location>
        <begin position="304"/>
        <end position="320"/>
    </location>
</feature>
<feature type="transmembrane region" description="Helical" evidence="2">
    <location>
        <begin position="138"/>
        <end position="160"/>
    </location>
</feature>
<reference evidence="4" key="1">
    <citation type="submission" date="2020-11" db="EMBL/GenBank/DDBJ databases">
        <authorList>
            <consortium name="DOE Joint Genome Institute"/>
            <person name="Ahrendt S."/>
            <person name="Riley R."/>
            <person name="Andreopoulos W."/>
            <person name="Labutti K."/>
            <person name="Pangilinan J."/>
            <person name="Ruiz-Duenas F.J."/>
            <person name="Barrasa J.M."/>
            <person name="Sanchez-Garcia M."/>
            <person name="Camarero S."/>
            <person name="Miyauchi S."/>
            <person name="Serrano A."/>
            <person name="Linde D."/>
            <person name="Babiker R."/>
            <person name="Drula E."/>
            <person name="Ayuso-Fernandez I."/>
            <person name="Pacheco R."/>
            <person name="Padilla G."/>
            <person name="Ferreira P."/>
            <person name="Barriuso J."/>
            <person name="Kellner H."/>
            <person name="Castanera R."/>
            <person name="Alfaro M."/>
            <person name="Ramirez L."/>
            <person name="Pisabarro A.G."/>
            <person name="Kuo A."/>
            <person name="Tritt A."/>
            <person name="Lipzen A."/>
            <person name="He G."/>
            <person name="Yan M."/>
            <person name="Ng V."/>
            <person name="Cullen D."/>
            <person name="Martin F."/>
            <person name="Rosso M.-N."/>
            <person name="Henrissat B."/>
            <person name="Hibbett D."/>
            <person name="Martinez A.T."/>
            <person name="Grigoriev I.V."/>
        </authorList>
    </citation>
    <scope>NUCLEOTIDE SEQUENCE</scope>
    <source>
        <strain evidence="4">CBS 506.95</strain>
    </source>
</reference>
<name>A0A9P6JUE1_9AGAR</name>
<comment type="caution">
    <text evidence="4">The sequence shown here is derived from an EMBL/GenBank/DDBJ whole genome shotgun (WGS) entry which is preliminary data.</text>
</comment>
<evidence type="ECO:0000259" key="3">
    <source>
        <dbReference type="Pfam" id="PF24535"/>
    </source>
</evidence>
<dbReference type="EMBL" id="MU157830">
    <property type="protein sequence ID" value="KAF9532759.1"/>
    <property type="molecule type" value="Genomic_DNA"/>
</dbReference>
<keyword evidence="2" id="KW-1133">Transmembrane helix</keyword>
<feature type="transmembrane region" description="Helical" evidence="2">
    <location>
        <begin position="74"/>
        <end position="94"/>
    </location>
</feature>
<keyword evidence="2" id="KW-0472">Membrane</keyword>
<feature type="domain" description="DUF7598" evidence="3">
    <location>
        <begin position="74"/>
        <end position="133"/>
    </location>
</feature>
<evidence type="ECO:0000313" key="5">
    <source>
        <dbReference type="Proteomes" id="UP000807306"/>
    </source>
</evidence>
<evidence type="ECO:0000313" key="4">
    <source>
        <dbReference type="EMBL" id="KAF9532759.1"/>
    </source>
</evidence>
<organism evidence="4 5">
    <name type="scientific">Crepidotus variabilis</name>
    <dbReference type="NCBI Taxonomy" id="179855"/>
    <lineage>
        <taxon>Eukaryota</taxon>
        <taxon>Fungi</taxon>
        <taxon>Dikarya</taxon>
        <taxon>Basidiomycota</taxon>
        <taxon>Agaricomycotina</taxon>
        <taxon>Agaricomycetes</taxon>
        <taxon>Agaricomycetidae</taxon>
        <taxon>Agaricales</taxon>
        <taxon>Agaricineae</taxon>
        <taxon>Crepidotaceae</taxon>
        <taxon>Crepidotus</taxon>
    </lineage>
</organism>
<feature type="transmembrane region" description="Helical" evidence="2">
    <location>
        <begin position="106"/>
        <end position="126"/>
    </location>
</feature>
<dbReference type="AlphaFoldDB" id="A0A9P6JUE1"/>
<evidence type="ECO:0000256" key="2">
    <source>
        <dbReference type="SAM" id="Phobius"/>
    </source>
</evidence>